<dbReference type="KEGG" id="omr:OXIME_000656"/>
<sequence length="49" mass="5702">MDKAVRCHSLPMKIISRILHISRIRSRVDHPYAFMKGMFGFAHTMVTTL</sequence>
<evidence type="ECO:0000313" key="2">
    <source>
        <dbReference type="Proteomes" id="UP001451606"/>
    </source>
</evidence>
<name>A0AAX4NF65_9ARCH</name>
<dbReference type="AlphaFoldDB" id="A0AAX4NF65"/>
<accession>A0AAX4NF65</accession>
<dbReference type="Proteomes" id="UP001451606">
    <property type="component" value="Chromosome"/>
</dbReference>
<evidence type="ECO:0000313" key="1">
    <source>
        <dbReference type="EMBL" id="WYY00101.1"/>
    </source>
</evidence>
<protein>
    <recommendedName>
        <fullName evidence="3">Transposase DDE domain-containing protein</fullName>
    </recommendedName>
</protein>
<dbReference type="GeneID" id="95967386"/>
<dbReference type="RefSeq" id="WP_393972053.1">
    <property type="nucleotide sequence ID" value="NZ_CP133772.1"/>
</dbReference>
<evidence type="ECO:0008006" key="3">
    <source>
        <dbReference type="Google" id="ProtNLM"/>
    </source>
</evidence>
<dbReference type="EMBL" id="CP133772">
    <property type="protein sequence ID" value="WYY00101.1"/>
    <property type="molecule type" value="Genomic_DNA"/>
</dbReference>
<proteinExistence type="predicted"/>
<organism evidence="1 2">
    <name type="scientific">Oxyplasma meridianum</name>
    <dbReference type="NCBI Taxonomy" id="3073602"/>
    <lineage>
        <taxon>Archaea</taxon>
        <taxon>Methanobacteriati</taxon>
        <taxon>Thermoplasmatota</taxon>
        <taxon>Thermoplasmata</taxon>
        <taxon>Thermoplasmatales</taxon>
        <taxon>Thermoplasmataceae</taxon>
        <taxon>Oxyplasma</taxon>
    </lineage>
</organism>
<gene>
    <name evidence="1" type="ORF">OXIME_000656</name>
</gene>
<keyword evidence="2" id="KW-1185">Reference proteome</keyword>
<reference evidence="1 2" key="1">
    <citation type="submission" date="2023-09" db="EMBL/GenBank/DDBJ databases">
        <authorList>
            <person name="Golyshina O.V."/>
            <person name="Lunev E.A."/>
            <person name="Bargiela R."/>
            <person name="Gaines M.C."/>
            <person name="Daum B."/>
            <person name="Bale N.J."/>
            <person name="Koenen M."/>
            <person name="Sinninghe Damst J.S."/>
            <person name="Yakimov M."/>
            <person name="Golyshin P.N."/>
        </authorList>
    </citation>
    <scope>NUCLEOTIDE SEQUENCE [LARGE SCALE GENOMIC DNA]</scope>
    <source>
        <strain evidence="1 2">M1</strain>
    </source>
</reference>